<comment type="caution">
    <text evidence="1">The sequence shown here is derived from an EMBL/GenBank/DDBJ whole genome shotgun (WGS) entry which is preliminary data.</text>
</comment>
<accession>A0A0F9AJD1</accession>
<sequence length="130" mass="15313">MWDEWLPAQQKAAEIKPIKEKKEMSHSQINTTVPQKRFTFFGETGLVDGMQGVVWLKLAQGKRDHETRVEIVVIAEDKNFRVEDNTTEKDIKKRRPFSVQIGEHIKGSFRYDVFTLDEIEFVAEHNQYFK</sequence>
<proteinExistence type="predicted"/>
<organism evidence="1">
    <name type="scientific">marine sediment metagenome</name>
    <dbReference type="NCBI Taxonomy" id="412755"/>
    <lineage>
        <taxon>unclassified sequences</taxon>
        <taxon>metagenomes</taxon>
        <taxon>ecological metagenomes</taxon>
    </lineage>
</organism>
<dbReference type="AlphaFoldDB" id="A0A0F9AJD1"/>
<reference evidence="1" key="1">
    <citation type="journal article" date="2015" name="Nature">
        <title>Complex archaea that bridge the gap between prokaryotes and eukaryotes.</title>
        <authorList>
            <person name="Spang A."/>
            <person name="Saw J.H."/>
            <person name="Jorgensen S.L."/>
            <person name="Zaremba-Niedzwiedzka K."/>
            <person name="Martijn J."/>
            <person name="Lind A.E."/>
            <person name="van Eijk R."/>
            <person name="Schleper C."/>
            <person name="Guy L."/>
            <person name="Ettema T.J."/>
        </authorList>
    </citation>
    <scope>NUCLEOTIDE SEQUENCE</scope>
</reference>
<feature type="non-terminal residue" evidence="1">
    <location>
        <position position="1"/>
    </location>
</feature>
<protein>
    <submittedName>
        <fullName evidence="1">Uncharacterized protein</fullName>
    </submittedName>
</protein>
<evidence type="ECO:0000313" key="1">
    <source>
        <dbReference type="EMBL" id="KKL09699.1"/>
    </source>
</evidence>
<name>A0A0F9AJD1_9ZZZZ</name>
<gene>
    <name evidence="1" type="ORF">LCGC14_2563220</name>
</gene>
<dbReference type="EMBL" id="LAZR01042365">
    <property type="protein sequence ID" value="KKL09699.1"/>
    <property type="molecule type" value="Genomic_DNA"/>
</dbReference>